<evidence type="ECO:0000256" key="9">
    <source>
        <dbReference type="SAM" id="Phobius"/>
    </source>
</evidence>
<dbReference type="SMART" id="SM00387">
    <property type="entry name" value="HATPase_c"/>
    <property type="match status" value="1"/>
</dbReference>
<dbReference type="PRINTS" id="PR00344">
    <property type="entry name" value="BCTRLSENSOR"/>
</dbReference>
<evidence type="ECO:0000256" key="2">
    <source>
        <dbReference type="ARBA" id="ARBA00012438"/>
    </source>
</evidence>
<evidence type="ECO:0000313" key="14">
    <source>
        <dbReference type="Proteomes" id="UP001207654"/>
    </source>
</evidence>
<accession>A0ABT4A2K3</accession>
<dbReference type="EMBL" id="JAPNKA010000001">
    <property type="protein sequence ID" value="MCY1075202.1"/>
    <property type="molecule type" value="Genomic_DNA"/>
</dbReference>
<dbReference type="Proteomes" id="UP001207654">
    <property type="component" value="Unassembled WGS sequence"/>
</dbReference>
<protein>
    <recommendedName>
        <fullName evidence="2">histidine kinase</fullName>
        <ecNumber evidence="2">2.7.13.3</ecNumber>
    </recommendedName>
</protein>
<evidence type="ECO:0000259" key="10">
    <source>
        <dbReference type="PROSITE" id="PS50109"/>
    </source>
</evidence>
<keyword evidence="7" id="KW-0902">Two-component regulatory system</keyword>
<feature type="domain" description="Histidine kinase" evidence="10">
    <location>
        <begin position="452"/>
        <end position="637"/>
    </location>
</feature>
<keyword evidence="6 13" id="KW-0067">ATP-binding</keyword>
<dbReference type="Gene3D" id="3.30.450.20">
    <property type="entry name" value="PAS domain"/>
    <property type="match status" value="1"/>
</dbReference>
<evidence type="ECO:0000256" key="7">
    <source>
        <dbReference type="ARBA" id="ARBA00023012"/>
    </source>
</evidence>
<feature type="domain" description="PAC" evidence="12">
    <location>
        <begin position="292"/>
        <end position="358"/>
    </location>
</feature>
<dbReference type="Gene3D" id="3.30.565.10">
    <property type="entry name" value="Histidine kinase-like ATPase, C-terminal domain"/>
    <property type="match status" value="1"/>
</dbReference>
<dbReference type="InterPro" id="IPR004358">
    <property type="entry name" value="Sig_transdc_His_kin-like_C"/>
</dbReference>
<dbReference type="InterPro" id="IPR035965">
    <property type="entry name" value="PAS-like_dom_sf"/>
</dbReference>
<dbReference type="InterPro" id="IPR036890">
    <property type="entry name" value="HATPase_C_sf"/>
</dbReference>
<keyword evidence="9" id="KW-0472">Membrane</keyword>
<feature type="transmembrane region" description="Helical" evidence="9">
    <location>
        <begin position="158"/>
        <end position="179"/>
    </location>
</feature>
<evidence type="ECO:0000256" key="5">
    <source>
        <dbReference type="ARBA" id="ARBA00022777"/>
    </source>
</evidence>
<dbReference type="SUPFAM" id="SSF55785">
    <property type="entry name" value="PYP-like sensor domain (PAS domain)"/>
    <property type="match status" value="1"/>
</dbReference>
<keyword evidence="3" id="KW-0808">Transferase</keyword>
<feature type="transmembrane region" description="Helical" evidence="9">
    <location>
        <begin position="106"/>
        <end position="126"/>
    </location>
</feature>
<evidence type="ECO:0000256" key="4">
    <source>
        <dbReference type="ARBA" id="ARBA00022741"/>
    </source>
</evidence>
<dbReference type="PROSITE" id="PS50112">
    <property type="entry name" value="PAS"/>
    <property type="match status" value="1"/>
</dbReference>
<keyword evidence="9" id="KW-1133">Transmembrane helix</keyword>
<dbReference type="PROSITE" id="PS50113">
    <property type="entry name" value="PAC"/>
    <property type="match status" value="1"/>
</dbReference>
<comment type="caution">
    <text evidence="13">The sequence shown here is derived from an EMBL/GenBank/DDBJ whole genome shotgun (WGS) entry which is preliminary data.</text>
</comment>
<dbReference type="Pfam" id="PF02518">
    <property type="entry name" value="HATPase_c"/>
    <property type="match status" value="1"/>
</dbReference>
<dbReference type="RefSeq" id="WP_267534148.1">
    <property type="nucleotide sequence ID" value="NZ_JAPNKA010000001.1"/>
</dbReference>
<keyword evidence="4" id="KW-0547">Nucleotide-binding</keyword>
<dbReference type="InterPro" id="IPR000014">
    <property type="entry name" value="PAS"/>
</dbReference>
<comment type="catalytic activity">
    <reaction evidence="1">
        <text>ATP + protein L-histidine = ADP + protein N-phospho-L-histidine.</text>
        <dbReference type="EC" id="2.7.13.3"/>
    </reaction>
</comment>
<dbReference type="PANTHER" id="PTHR43065">
    <property type="entry name" value="SENSOR HISTIDINE KINASE"/>
    <property type="match status" value="1"/>
</dbReference>
<evidence type="ECO:0000256" key="1">
    <source>
        <dbReference type="ARBA" id="ARBA00000085"/>
    </source>
</evidence>
<gene>
    <name evidence="13" type="ORF">OV287_11925</name>
</gene>
<keyword evidence="9" id="KW-0812">Transmembrane</keyword>
<feature type="region of interest" description="Disordered" evidence="8">
    <location>
        <begin position="1"/>
        <end position="28"/>
    </location>
</feature>
<feature type="transmembrane region" description="Helical" evidence="9">
    <location>
        <begin position="191"/>
        <end position="211"/>
    </location>
</feature>
<dbReference type="SUPFAM" id="SSF55874">
    <property type="entry name" value="ATPase domain of HSP90 chaperone/DNA topoisomerase II/histidine kinase"/>
    <property type="match status" value="1"/>
</dbReference>
<name>A0ABT4A2K3_9BACT</name>
<dbReference type="InterPro" id="IPR000700">
    <property type="entry name" value="PAS-assoc_C"/>
</dbReference>
<feature type="transmembrane region" description="Helical" evidence="9">
    <location>
        <begin position="58"/>
        <end position="76"/>
    </location>
</feature>
<evidence type="ECO:0000256" key="8">
    <source>
        <dbReference type="SAM" id="MobiDB-lite"/>
    </source>
</evidence>
<evidence type="ECO:0000256" key="3">
    <source>
        <dbReference type="ARBA" id="ARBA00022679"/>
    </source>
</evidence>
<dbReference type="PANTHER" id="PTHR43065:SF46">
    <property type="entry name" value="C4-DICARBOXYLATE TRANSPORT SENSOR PROTEIN DCTB"/>
    <property type="match status" value="1"/>
</dbReference>
<evidence type="ECO:0000259" key="11">
    <source>
        <dbReference type="PROSITE" id="PS50112"/>
    </source>
</evidence>
<dbReference type="InterPro" id="IPR013656">
    <property type="entry name" value="PAS_4"/>
</dbReference>
<feature type="domain" description="PAS" evidence="11">
    <location>
        <begin position="233"/>
        <end position="268"/>
    </location>
</feature>
<reference evidence="13 14" key="1">
    <citation type="submission" date="2022-11" db="EMBL/GenBank/DDBJ databases">
        <title>Minimal conservation of predation-associated metabolite biosynthetic gene clusters underscores biosynthetic potential of Myxococcota including descriptions for ten novel species: Archangium lansinium sp. nov., Myxococcus landrumus sp. nov., Nannocystis bai.</title>
        <authorList>
            <person name="Ahearne A."/>
            <person name="Stevens C."/>
            <person name="Phillips K."/>
        </authorList>
    </citation>
    <scope>NUCLEOTIDE SEQUENCE [LARGE SCALE GENOMIC DNA]</scope>
    <source>
        <strain evidence="13 14">MIWBW</strain>
    </source>
</reference>
<feature type="transmembrane region" description="Helical" evidence="9">
    <location>
        <begin position="132"/>
        <end position="151"/>
    </location>
</feature>
<dbReference type="Pfam" id="PF08448">
    <property type="entry name" value="PAS_4"/>
    <property type="match status" value="1"/>
</dbReference>
<sequence>MALPSDSETSQDRPKPPELRGVTSPSPERASGILGWLDIFLSEPLRNAPPADLVRHRVLVASALFMLTLAALYLVSTLFSPYSPAPGIAGALYLTTLVATRRSTTIVVPAVVMLATLTAGFVGSLFSNQVNLEGGVHALTLLMPALAVYLLGPRRALFFTLSIALVMDVLHPLYITYVADLNVEGFSLSRYWVRHAMAAIAFLGIWGLCSLHSTARDAAHHSLEQALKELRGSESKLSSIIESTDDLVVALDAKGRLLVANSATRKFYRRIFGTDPELGQTLFRFSDPERIQRWENRIVQVLGGQRLRLEETYEVGDSRLVLDISIHPILAEGGQIVGMTLFGRDITGRKEAETRLGEMHRTLVDVSRQTGMAEVATGVLHNVGNTLNSVNISTTLVTDQLRRSRVTGLAKATALLRERAADLASFLTRDPQGQQLPPYLIAVSEQLVEERETMLKEMQALGQSVEHIKSIVSMQQKHARSAGAVEQVAVPQLIDEALRLHAVSFERLAIRIVRDYSDVPLIFVDRHKLLQILINLLSNARHALVDSAQEDKRLSIHVQLAPGGERLLIDVMDNGVGIASENAARLFTQGFTTKKSGHGFGLHISALAAEEMKGRLTCTSPGPGLGATFTLELPVKGEGV</sequence>
<dbReference type="PROSITE" id="PS50109">
    <property type="entry name" value="HIS_KIN"/>
    <property type="match status" value="1"/>
</dbReference>
<dbReference type="InterPro" id="IPR005467">
    <property type="entry name" value="His_kinase_dom"/>
</dbReference>
<dbReference type="NCBIfam" id="TIGR00229">
    <property type="entry name" value="sensory_box"/>
    <property type="match status" value="1"/>
</dbReference>
<organism evidence="13 14">
    <name type="scientific">Archangium lansingense</name>
    <dbReference type="NCBI Taxonomy" id="2995310"/>
    <lineage>
        <taxon>Bacteria</taxon>
        <taxon>Pseudomonadati</taxon>
        <taxon>Myxococcota</taxon>
        <taxon>Myxococcia</taxon>
        <taxon>Myxococcales</taxon>
        <taxon>Cystobacterineae</taxon>
        <taxon>Archangiaceae</taxon>
        <taxon>Archangium</taxon>
    </lineage>
</organism>
<keyword evidence="5" id="KW-0418">Kinase</keyword>
<dbReference type="EC" id="2.7.13.3" evidence="2"/>
<evidence type="ECO:0000259" key="12">
    <source>
        <dbReference type="PROSITE" id="PS50113"/>
    </source>
</evidence>
<proteinExistence type="predicted"/>
<dbReference type="GO" id="GO:0005524">
    <property type="term" value="F:ATP binding"/>
    <property type="evidence" value="ECO:0007669"/>
    <property type="project" value="UniProtKB-KW"/>
</dbReference>
<dbReference type="SMART" id="SM00091">
    <property type="entry name" value="PAS"/>
    <property type="match status" value="1"/>
</dbReference>
<evidence type="ECO:0000256" key="6">
    <source>
        <dbReference type="ARBA" id="ARBA00022840"/>
    </source>
</evidence>
<dbReference type="InterPro" id="IPR003594">
    <property type="entry name" value="HATPase_dom"/>
</dbReference>
<keyword evidence="14" id="KW-1185">Reference proteome</keyword>
<evidence type="ECO:0000313" key="13">
    <source>
        <dbReference type="EMBL" id="MCY1075202.1"/>
    </source>
</evidence>